<dbReference type="InterPro" id="IPR032942">
    <property type="entry name" value="BPI/LBP/Plunc"/>
</dbReference>
<dbReference type="STRING" id="6336.A0A0V0SES1"/>
<proteinExistence type="predicted"/>
<gene>
    <name evidence="3" type="ORF">T07_5810</name>
</gene>
<dbReference type="AlphaFoldDB" id="A0A0V0SES1"/>
<dbReference type="OrthoDB" id="5877603at2759"/>
<feature type="signal peptide" evidence="1">
    <location>
        <begin position="1"/>
        <end position="19"/>
    </location>
</feature>
<dbReference type="SUPFAM" id="SSF55394">
    <property type="entry name" value="Bactericidal permeability-increasing protein, BPI"/>
    <property type="match status" value="2"/>
</dbReference>
<dbReference type="Gene3D" id="3.15.20.10">
    <property type="entry name" value="Bactericidal permeability-increasing protein, domain 2"/>
    <property type="match status" value="1"/>
</dbReference>
<dbReference type="Proteomes" id="UP000054630">
    <property type="component" value="Unassembled WGS sequence"/>
</dbReference>
<dbReference type="InterPro" id="IPR001124">
    <property type="entry name" value="Lipid-bd_serum_glycop_C"/>
</dbReference>
<dbReference type="PANTHER" id="PTHR10504:SF133">
    <property type="entry name" value="LIPID-BINDING SERUM GLYCOPROTEIN C-TERMINAL DOMAIN-CONTAINING PROTEIN"/>
    <property type="match status" value="1"/>
</dbReference>
<dbReference type="EMBL" id="JYDL01000012">
    <property type="protein sequence ID" value="KRX25293.1"/>
    <property type="molecule type" value="Genomic_DNA"/>
</dbReference>
<keyword evidence="1" id="KW-0732">Signal</keyword>
<feature type="chain" id="PRO_5006868674" description="Lipid-binding serum glycoprotein C-terminal domain-containing protein" evidence="1">
    <location>
        <begin position="20"/>
        <end position="547"/>
    </location>
</feature>
<dbReference type="GO" id="GO:0008289">
    <property type="term" value="F:lipid binding"/>
    <property type="evidence" value="ECO:0007669"/>
    <property type="project" value="InterPro"/>
</dbReference>
<organism evidence="3 4">
    <name type="scientific">Trichinella nelsoni</name>
    <dbReference type="NCBI Taxonomy" id="6336"/>
    <lineage>
        <taxon>Eukaryota</taxon>
        <taxon>Metazoa</taxon>
        <taxon>Ecdysozoa</taxon>
        <taxon>Nematoda</taxon>
        <taxon>Enoplea</taxon>
        <taxon>Dorylaimia</taxon>
        <taxon>Trichinellida</taxon>
        <taxon>Trichinellidae</taxon>
        <taxon>Trichinella</taxon>
    </lineage>
</organism>
<dbReference type="PANTHER" id="PTHR10504">
    <property type="entry name" value="BACTERICIDAL PERMEABILITY-INCREASING BPI PROTEIN-RELATED"/>
    <property type="match status" value="1"/>
</dbReference>
<accession>A0A0V0SES1</accession>
<dbReference type="Pfam" id="PF02886">
    <property type="entry name" value="LBP_BPI_CETP_C"/>
    <property type="match status" value="1"/>
</dbReference>
<evidence type="ECO:0000313" key="3">
    <source>
        <dbReference type="EMBL" id="KRX25293.1"/>
    </source>
</evidence>
<name>A0A0V0SES1_9BILA</name>
<dbReference type="GO" id="GO:0005615">
    <property type="term" value="C:extracellular space"/>
    <property type="evidence" value="ECO:0007669"/>
    <property type="project" value="TreeGrafter"/>
</dbReference>
<dbReference type="SMART" id="SM00329">
    <property type="entry name" value="BPI2"/>
    <property type="match status" value="1"/>
</dbReference>
<protein>
    <recommendedName>
        <fullName evidence="2">Lipid-binding serum glycoprotein C-terminal domain-containing protein</fullName>
    </recommendedName>
</protein>
<comment type="caution">
    <text evidence="3">The sequence shown here is derived from an EMBL/GenBank/DDBJ whole genome shotgun (WGS) entry which is preliminary data.</text>
</comment>
<sequence>MQFFVYFLLVCEAISLVHHASTKRNQISSKPISRKFLLPAKRSIKVYNFLNGGKPNNPGVVLMLTDRAFNAIQSSLGNVVSTVIKNLRIPEKHGVFIAGASTDLVGTKVIDVGQQARFAIKPRAPNSIQITFDNLDVTTTSDVLRRRNVGMVTSELLDIEGNLIVSLGKDRSGGLTISGIQCDAYINEVALMYRGVVSLNRPRRIEEIVRGMLNDKLCSDIGTAASRASSMLKMPFQDKPLLDRKSSSPVSPDFMRRIVKMMPLSNQKRFNIKSNSMVFRPSLVAAPYVSSSPSFLALPMNGQICPRGRCKMPFYPKPLPKKLRSPQRMMNIYISDYVGNSFLYTLYDLGLFNMTFSKNETPWMGYFFETACPQSVCITDVLPEFSRVFPDQQPEVKIHFLQPPAMRFENGTIHLFGDFEIQVLAKRKTESTASRAVVGNMQFSMLVKPNKPKRNLITGTMQFDKWTFQPTENQLEADQASLNHFSDYTKQILETSLRKFLTDGFPMTSQNTQISNAQFEVLENALFAAFDFKVNQAQLIQAVSQAM</sequence>
<evidence type="ECO:0000256" key="1">
    <source>
        <dbReference type="SAM" id="SignalP"/>
    </source>
</evidence>
<evidence type="ECO:0000259" key="2">
    <source>
        <dbReference type="SMART" id="SM00329"/>
    </source>
</evidence>
<dbReference type="InterPro" id="IPR017943">
    <property type="entry name" value="Bactericidal_perm-incr_a/b_dom"/>
</dbReference>
<feature type="domain" description="Lipid-binding serum glycoprotein C-terminal" evidence="2">
    <location>
        <begin position="324"/>
        <end position="530"/>
    </location>
</feature>
<evidence type="ECO:0000313" key="4">
    <source>
        <dbReference type="Proteomes" id="UP000054630"/>
    </source>
</evidence>
<keyword evidence="4" id="KW-1185">Reference proteome</keyword>
<reference evidence="3 4" key="1">
    <citation type="submission" date="2015-01" db="EMBL/GenBank/DDBJ databases">
        <title>Evolution of Trichinella species and genotypes.</title>
        <authorList>
            <person name="Korhonen P.K."/>
            <person name="Edoardo P."/>
            <person name="Giuseppe L.R."/>
            <person name="Gasser R.B."/>
        </authorList>
    </citation>
    <scope>NUCLEOTIDE SEQUENCE [LARGE SCALE GENOMIC DNA]</scope>
    <source>
        <strain evidence="3">ISS37</strain>
    </source>
</reference>